<dbReference type="Pfam" id="PF10531">
    <property type="entry name" value="SLBB"/>
    <property type="match status" value="1"/>
</dbReference>
<name>A0A0D8J1W5_9FIRM</name>
<evidence type="ECO:0000256" key="4">
    <source>
        <dbReference type="ARBA" id="ARBA00023004"/>
    </source>
</evidence>
<dbReference type="SUPFAM" id="SSF54862">
    <property type="entry name" value="4Fe-4S ferredoxins"/>
    <property type="match status" value="1"/>
</dbReference>
<dbReference type="PATRIC" id="fig|1550024.3.peg.889"/>
<dbReference type="Proteomes" id="UP000032483">
    <property type="component" value="Unassembled WGS sequence"/>
</dbReference>
<dbReference type="EMBL" id="JXXK01000003">
    <property type="protein sequence ID" value="KJF40975.1"/>
    <property type="molecule type" value="Genomic_DNA"/>
</dbReference>
<dbReference type="InterPro" id="IPR019575">
    <property type="entry name" value="Nuop51_4Fe4S-bd"/>
</dbReference>
<dbReference type="InterPro" id="IPR011538">
    <property type="entry name" value="Nuo51_FMN-bd"/>
</dbReference>
<evidence type="ECO:0000313" key="10">
    <source>
        <dbReference type="Proteomes" id="UP000053433"/>
    </source>
</evidence>
<dbReference type="Gene3D" id="6.10.250.1450">
    <property type="match status" value="1"/>
</dbReference>
<dbReference type="FunFam" id="3.30.70.20:FF:000054">
    <property type="entry name" value="NADP-reducing hydrogenase subunit HndC"/>
    <property type="match status" value="1"/>
</dbReference>
<evidence type="ECO:0000259" key="6">
    <source>
        <dbReference type="PROSITE" id="PS51379"/>
    </source>
</evidence>
<reference evidence="8 10" key="2">
    <citation type="submission" date="2015-10" db="EMBL/GenBank/DDBJ databases">
        <title>A novel member of the family Ruminococcaceae isolated from human faeces.</title>
        <authorList>
            <person name="Shkoporov A.N."/>
            <person name="Chaplin A.V."/>
            <person name="Motuzova O.V."/>
            <person name="Kafarskaia L.I."/>
            <person name="Efimov B.A."/>
        </authorList>
    </citation>
    <scope>NUCLEOTIDE SEQUENCE [LARGE SCALE GENOMIC DNA]</scope>
    <source>
        <strain evidence="8 10">668</strain>
    </source>
</reference>
<keyword evidence="5" id="KW-0411">Iron-sulfur</keyword>
<dbReference type="InterPro" id="IPR036249">
    <property type="entry name" value="Thioredoxin-like_sf"/>
</dbReference>
<evidence type="ECO:0000256" key="5">
    <source>
        <dbReference type="ARBA" id="ARBA00023014"/>
    </source>
</evidence>
<sequence>MFRSHVMVCGGTGCTSSGSDKIAKAFEDEILATGLENEVKVIRTGCFGLCALGPIVVIYPEGSFYSMVKEEDVKEIVDEHLLKGRPVTRLLYDETVAEDNTVKSLDDTAFYKKQKRIALRNCGVINPENIDEYIAFDGYQALGKVLTEMTPDDVIQTILDSGLRGRGGAGFPTGRKWQLASGNRGNVQKYVCCNADEGDPGAFMDRSVLEGDPHVVIEAMAIAGYAIGASQGYVYIRAEYPIAVHRLQVAIDQAREYGLLGNNIFGTDFCFDLDIKLGAGAFVCGEETALMTSIEGKRGEPRPRPPFPAVKGLFGKPTILNNVETYANVPQIILKGADWFASMGTEKSKGTKVFALGGKIKNTGLVEIPMGTTLRTIVEEIGGGIPGGKKFKAAQTGGPSGGCIPASLIDTPIDYDNLLAIGSMMGSGGLIVMDEDTCMVDIAKFFLEFTVDESCGKCTPCRVGTKRLLELLNKITDGKGTMEDLDKITELAEFIKSNSLCGLGQTAPNPVLSTLRYFRDEYVEHIVNKRCPAGVCKALLNYKIDPVKCKGCTLCARTCPAGAISGTVRQPHTIDTAKCVKCGACIEKCKFGAISKG</sequence>
<dbReference type="GO" id="GO:0046872">
    <property type="term" value="F:metal ion binding"/>
    <property type="evidence" value="ECO:0007669"/>
    <property type="project" value="UniProtKB-KW"/>
</dbReference>
<dbReference type="FunFam" id="3.40.50.11540:FF:000001">
    <property type="entry name" value="NADH dehydrogenase [ubiquinone] flavoprotein 1, mitochondrial"/>
    <property type="match status" value="1"/>
</dbReference>
<protein>
    <submittedName>
        <fullName evidence="7">NADH dehydrogenase</fullName>
    </submittedName>
</protein>
<dbReference type="SUPFAM" id="SSF140490">
    <property type="entry name" value="Nqo1C-terminal domain-like"/>
    <property type="match status" value="1"/>
</dbReference>
<dbReference type="Gene3D" id="3.40.50.11540">
    <property type="entry name" value="NADH-ubiquinone oxidoreductase 51kDa subunit"/>
    <property type="match status" value="1"/>
</dbReference>
<accession>A0A0D8J1W5</accession>
<dbReference type="RefSeq" id="WP_050004639.1">
    <property type="nucleotide sequence ID" value="NZ_CATXDA010000063.1"/>
</dbReference>
<dbReference type="Gene3D" id="3.40.30.10">
    <property type="entry name" value="Glutaredoxin"/>
    <property type="match status" value="1"/>
</dbReference>
<dbReference type="SUPFAM" id="SSF52833">
    <property type="entry name" value="Thioredoxin-like"/>
    <property type="match status" value="1"/>
</dbReference>
<gene>
    <name evidence="8" type="ORF">ASJ35_15655</name>
    <name evidence="7" type="ORF">TQ39_03965</name>
</gene>
<keyword evidence="3" id="KW-0479">Metal-binding</keyword>
<evidence type="ECO:0000313" key="9">
    <source>
        <dbReference type="Proteomes" id="UP000032483"/>
    </source>
</evidence>
<feature type="domain" description="4Fe-4S ferredoxin-type" evidence="6">
    <location>
        <begin position="540"/>
        <end position="569"/>
    </location>
</feature>
<dbReference type="Pfam" id="PF01257">
    <property type="entry name" value="2Fe-2S_thioredx"/>
    <property type="match status" value="1"/>
</dbReference>
<dbReference type="InterPro" id="IPR019554">
    <property type="entry name" value="Soluble_ligand-bd"/>
</dbReference>
<dbReference type="SMART" id="SM00928">
    <property type="entry name" value="NADH_4Fe-4S"/>
    <property type="match status" value="1"/>
</dbReference>
<dbReference type="SUPFAM" id="SSF142984">
    <property type="entry name" value="Nqo1 middle domain-like"/>
    <property type="match status" value="1"/>
</dbReference>
<dbReference type="Gene3D" id="3.10.20.600">
    <property type="match status" value="1"/>
</dbReference>
<evidence type="ECO:0000256" key="1">
    <source>
        <dbReference type="ARBA" id="ARBA00007523"/>
    </source>
</evidence>
<dbReference type="Pfam" id="PF12838">
    <property type="entry name" value="Fer4_7"/>
    <property type="match status" value="1"/>
</dbReference>
<dbReference type="InterPro" id="IPR017896">
    <property type="entry name" value="4Fe4S_Fe-S-bd"/>
</dbReference>
<dbReference type="Pfam" id="PF01512">
    <property type="entry name" value="Complex1_51K"/>
    <property type="match status" value="1"/>
</dbReference>
<dbReference type="Gene3D" id="3.30.70.20">
    <property type="match status" value="1"/>
</dbReference>
<organism evidence="7 9">
    <name type="scientific">Ruthenibacterium lactatiformans</name>
    <dbReference type="NCBI Taxonomy" id="1550024"/>
    <lineage>
        <taxon>Bacteria</taxon>
        <taxon>Bacillati</taxon>
        <taxon>Bacillota</taxon>
        <taxon>Clostridia</taxon>
        <taxon>Eubacteriales</taxon>
        <taxon>Oscillospiraceae</taxon>
        <taxon>Ruthenibacterium</taxon>
    </lineage>
</organism>
<dbReference type="PROSITE" id="PS00198">
    <property type="entry name" value="4FE4S_FER_1"/>
    <property type="match status" value="1"/>
</dbReference>
<keyword evidence="9" id="KW-1185">Reference proteome</keyword>
<reference evidence="7" key="1">
    <citation type="submission" date="2015-02" db="EMBL/GenBank/DDBJ databases">
        <title>A novel member of the family Ruminococcaceae isolated from human feces.</title>
        <authorList>
            <person name="Shkoporov A.N."/>
            <person name="Chaplin A.V."/>
            <person name="Motuzova O.V."/>
            <person name="Kafarskaia L.I."/>
            <person name="Khokhlova E.V."/>
            <person name="Efimov B.A."/>
        </authorList>
    </citation>
    <scope>NUCLEOTIDE SEQUENCE [LARGE SCALE GENOMIC DNA]</scope>
    <source>
        <strain evidence="7">585-1</strain>
    </source>
</reference>
<comment type="similarity">
    <text evidence="1">Belongs to the complex I 51 kDa subunit family.</text>
</comment>
<evidence type="ECO:0000313" key="7">
    <source>
        <dbReference type="EMBL" id="KJF40975.1"/>
    </source>
</evidence>
<dbReference type="InterPro" id="IPR001949">
    <property type="entry name" value="NADH-UbQ_OxRdtase_51kDa_CS"/>
</dbReference>
<proteinExistence type="inferred from homology"/>
<evidence type="ECO:0000256" key="3">
    <source>
        <dbReference type="ARBA" id="ARBA00022723"/>
    </source>
</evidence>
<dbReference type="Pfam" id="PF10589">
    <property type="entry name" value="NADH_4Fe-4S"/>
    <property type="match status" value="1"/>
</dbReference>
<dbReference type="CDD" id="cd02980">
    <property type="entry name" value="TRX_Fd_family"/>
    <property type="match status" value="1"/>
</dbReference>
<keyword evidence="2" id="KW-0004">4Fe-4S</keyword>
<dbReference type="InterPro" id="IPR037225">
    <property type="entry name" value="Nuo51_FMN-bd_sf"/>
</dbReference>
<keyword evidence="4" id="KW-0408">Iron</keyword>
<evidence type="ECO:0000256" key="2">
    <source>
        <dbReference type="ARBA" id="ARBA00022485"/>
    </source>
</evidence>
<dbReference type="GO" id="GO:0010181">
    <property type="term" value="F:FMN binding"/>
    <property type="evidence" value="ECO:0007669"/>
    <property type="project" value="InterPro"/>
</dbReference>
<dbReference type="Proteomes" id="UP000053433">
    <property type="component" value="Unassembled WGS sequence"/>
</dbReference>
<dbReference type="InterPro" id="IPR037207">
    <property type="entry name" value="Nuop51_4Fe4S-bd_sf"/>
</dbReference>
<dbReference type="AlphaFoldDB" id="A0A0D8J1W5"/>
<dbReference type="Gene3D" id="1.20.1440.230">
    <property type="entry name" value="NADH-ubiquinone oxidoreductase 51kDa subunit, iron-sulphur binding domain"/>
    <property type="match status" value="1"/>
</dbReference>
<dbReference type="PANTHER" id="PTHR43578">
    <property type="entry name" value="NADH-QUINONE OXIDOREDUCTASE SUBUNIT F"/>
    <property type="match status" value="1"/>
</dbReference>
<comment type="caution">
    <text evidence="7">The sequence shown here is derived from an EMBL/GenBank/DDBJ whole genome shotgun (WGS) entry which is preliminary data.</text>
</comment>
<dbReference type="EMBL" id="LMUA01000030">
    <property type="protein sequence ID" value="KUE75081.1"/>
    <property type="molecule type" value="Genomic_DNA"/>
</dbReference>
<evidence type="ECO:0000313" key="8">
    <source>
        <dbReference type="EMBL" id="KUE75081.1"/>
    </source>
</evidence>
<dbReference type="NCBIfam" id="NF010120">
    <property type="entry name" value="PRK13596.1"/>
    <property type="match status" value="1"/>
</dbReference>
<dbReference type="PROSITE" id="PS00645">
    <property type="entry name" value="COMPLEX1_51K_2"/>
    <property type="match status" value="1"/>
</dbReference>
<dbReference type="GeneID" id="42855791"/>
<dbReference type="PANTHER" id="PTHR43578:SF3">
    <property type="entry name" value="NADH-QUINONE OXIDOREDUCTASE SUBUNIT F"/>
    <property type="match status" value="1"/>
</dbReference>
<dbReference type="GO" id="GO:0051539">
    <property type="term" value="F:4 iron, 4 sulfur cluster binding"/>
    <property type="evidence" value="ECO:0007669"/>
    <property type="project" value="UniProtKB-KW"/>
</dbReference>
<dbReference type="PROSITE" id="PS51379">
    <property type="entry name" value="4FE4S_FER_2"/>
    <property type="match status" value="2"/>
</dbReference>
<feature type="domain" description="4Fe-4S ferredoxin-type" evidence="6">
    <location>
        <begin position="570"/>
        <end position="597"/>
    </location>
</feature>
<dbReference type="InterPro" id="IPR017900">
    <property type="entry name" value="4Fe4S_Fe_S_CS"/>
</dbReference>
<dbReference type="GO" id="GO:0008137">
    <property type="term" value="F:NADH dehydrogenase (ubiquinone) activity"/>
    <property type="evidence" value="ECO:0007669"/>
    <property type="project" value="InterPro"/>
</dbReference>
<accession>A0A0W7TMJ0</accession>
<dbReference type="FunFam" id="1.20.1440.230:FF:000001">
    <property type="entry name" value="Mitochondrial NADH dehydrogenase flavoprotein 1"/>
    <property type="match status" value="1"/>
</dbReference>
<dbReference type="SUPFAM" id="SSF142019">
    <property type="entry name" value="Nqo1 FMN-binding domain-like"/>
    <property type="match status" value="1"/>
</dbReference>